<evidence type="ECO:0000256" key="2">
    <source>
        <dbReference type="ARBA" id="ARBA00023125"/>
    </source>
</evidence>
<keyword evidence="2" id="KW-0238">DNA-binding</keyword>
<dbReference type="InterPro" id="IPR009057">
    <property type="entry name" value="Homeodomain-like_sf"/>
</dbReference>
<dbReference type="AlphaFoldDB" id="A0A4R0JNT5"/>
<dbReference type="Pfam" id="PF12833">
    <property type="entry name" value="HTH_18"/>
    <property type="match status" value="1"/>
</dbReference>
<dbReference type="Gene3D" id="1.10.10.60">
    <property type="entry name" value="Homeodomain-like"/>
    <property type="match status" value="1"/>
</dbReference>
<gene>
    <name evidence="5" type="ORF">E0H75_26550</name>
</gene>
<keyword evidence="3" id="KW-0804">Transcription</keyword>
<dbReference type="SMART" id="SM00342">
    <property type="entry name" value="HTH_ARAC"/>
    <property type="match status" value="1"/>
</dbReference>
<evidence type="ECO:0000313" key="6">
    <source>
        <dbReference type="Proteomes" id="UP000293342"/>
    </source>
</evidence>
<keyword evidence="1" id="KW-0805">Transcription regulation</keyword>
<organism evidence="5 6">
    <name type="scientific">Kribbella capetownensis</name>
    <dbReference type="NCBI Taxonomy" id="1572659"/>
    <lineage>
        <taxon>Bacteria</taxon>
        <taxon>Bacillati</taxon>
        <taxon>Actinomycetota</taxon>
        <taxon>Actinomycetes</taxon>
        <taxon>Propionibacteriales</taxon>
        <taxon>Kribbellaceae</taxon>
        <taxon>Kribbella</taxon>
    </lineage>
</organism>
<dbReference type="OrthoDB" id="2559672at2"/>
<evidence type="ECO:0000256" key="3">
    <source>
        <dbReference type="ARBA" id="ARBA00023163"/>
    </source>
</evidence>
<proteinExistence type="predicted"/>
<keyword evidence="6" id="KW-1185">Reference proteome</keyword>
<dbReference type="Proteomes" id="UP000293342">
    <property type="component" value="Unassembled WGS sequence"/>
</dbReference>
<evidence type="ECO:0000259" key="4">
    <source>
        <dbReference type="PROSITE" id="PS01124"/>
    </source>
</evidence>
<accession>A0A4R0JNT5</accession>
<dbReference type="EMBL" id="SJKD01000006">
    <property type="protein sequence ID" value="TCC46616.1"/>
    <property type="molecule type" value="Genomic_DNA"/>
</dbReference>
<dbReference type="PANTHER" id="PTHR46796">
    <property type="entry name" value="HTH-TYPE TRANSCRIPTIONAL ACTIVATOR RHAS-RELATED"/>
    <property type="match status" value="1"/>
</dbReference>
<dbReference type="InterPro" id="IPR018060">
    <property type="entry name" value="HTH_AraC"/>
</dbReference>
<comment type="caution">
    <text evidence="5">The sequence shown here is derived from an EMBL/GenBank/DDBJ whole genome shotgun (WGS) entry which is preliminary data.</text>
</comment>
<dbReference type="GO" id="GO:0043565">
    <property type="term" value="F:sequence-specific DNA binding"/>
    <property type="evidence" value="ECO:0007669"/>
    <property type="project" value="InterPro"/>
</dbReference>
<feature type="domain" description="HTH araC/xylS-type" evidence="4">
    <location>
        <begin position="133"/>
        <end position="228"/>
    </location>
</feature>
<dbReference type="SUPFAM" id="SSF46689">
    <property type="entry name" value="Homeodomain-like"/>
    <property type="match status" value="1"/>
</dbReference>
<reference evidence="5 6" key="1">
    <citation type="submission" date="2019-02" db="EMBL/GenBank/DDBJ databases">
        <title>Kribbella capetownensis sp. nov. and Kribbella speibonae sp. nov., isolated from soil.</title>
        <authorList>
            <person name="Curtis S.M."/>
            <person name="Norton I."/>
            <person name="Everest G.J."/>
            <person name="Meyers P.R."/>
        </authorList>
    </citation>
    <scope>NUCLEOTIDE SEQUENCE [LARGE SCALE GENOMIC DNA]</scope>
    <source>
        <strain evidence="5 6">YM53</strain>
    </source>
</reference>
<protein>
    <submittedName>
        <fullName evidence="5">AraC family transcriptional regulator</fullName>
    </submittedName>
</protein>
<dbReference type="GO" id="GO:0003700">
    <property type="term" value="F:DNA-binding transcription factor activity"/>
    <property type="evidence" value="ECO:0007669"/>
    <property type="project" value="InterPro"/>
</dbReference>
<sequence>MRALEPWVEEITLQRSDVSMIVLPPDPATTLVWRINAAGESDVLIAGPRTKASYHSGKELPVCLRLRIRPGQAMPLLGIAADELVDRIVPLSDVCTTAAGLSERLDRDHPEQAVAVIGSHLLERVPRRLPERFELIGEAVEELSSRRSVGETATRLGVSDRYLRRIFRQAVGLSPKHFARIARVRGLISENQRSWSTAAAGAGYADQSHLIADFRALMRVTPAAFATGRVPVTNC</sequence>
<evidence type="ECO:0000313" key="5">
    <source>
        <dbReference type="EMBL" id="TCC46616.1"/>
    </source>
</evidence>
<dbReference type="RefSeq" id="WP_131516360.1">
    <property type="nucleotide sequence ID" value="NZ_SJKD01000006.1"/>
</dbReference>
<dbReference type="PROSITE" id="PS01124">
    <property type="entry name" value="HTH_ARAC_FAMILY_2"/>
    <property type="match status" value="1"/>
</dbReference>
<name>A0A4R0JNT5_9ACTN</name>
<evidence type="ECO:0000256" key="1">
    <source>
        <dbReference type="ARBA" id="ARBA00023015"/>
    </source>
</evidence>
<dbReference type="InterPro" id="IPR050204">
    <property type="entry name" value="AraC_XylS_family_regulators"/>
</dbReference>